<reference evidence="2" key="1">
    <citation type="journal article" date="2020" name="Stud. Mycol.">
        <title>101 Dothideomycetes genomes: a test case for predicting lifestyles and emergence of pathogens.</title>
        <authorList>
            <person name="Haridas S."/>
            <person name="Albert R."/>
            <person name="Binder M."/>
            <person name="Bloem J."/>
            <person name="Labutti K."/>
            <person name="Salamov A."/>
            <person name="Andreopoulos B."/>
            <person name="Baker S."/>
            <person name="Barry K."/>
            <person name="Bills G."/>
            <person name="Bluhm B."/>
            <person name="Cannon C."/>
            <person name="Castanera R."/>
            <person name="Culley D."/>
            <person name="Daum C."/>
            <person name="Ezra D."/>
            <person name="Gonzalez J."/>
            <person name="Henrissat B."/>
            <person name="Kuo A."/>
            <person name="Liang C."/>
            <person name="Lipzen A."/>
            <person name="Lutzoni F."/>
            <person name="Magnuson J."/>
            <person name="Mondo S."/>
            <person name="Nolan M."/>
            <person name="Ohm R."/>
            <person name="Pangilinan J."/>
            <person name="Park H.-J."/>
            <person name="Ramirez L."/>
            <person name="Alfaro M."/>
            <person name="Sun H."/>
            <person name="Tritt A."/>
            <person name="Yoshinaga Y."/>
            <person name="Zwiers L.-H."/>
            <person name="Turgeon B."/>
            <person name="Goodwin S."/>
            <person name="Spatafora J."/>
            <person name="Crous P."/>
            <person name="Grigoriev I."/>
        </authorList>
    </citation>
    <scope>NUCLEOTIDE SEQUENCE</scope>
    <source>
        <strain evidence="2">CBS 690.94</strain>
    </source>
</reference>
<protein>
    <submittedName>
        <fullName evidence="2">Uncharacterized protein</fullName>
    </submittedName>
</protein>
<evidence type="ECO:0000313" key="3">
    <source>
        <dbReference type="Proteomes" id="UP000799764"/>
    </source>
</evidence>
<proteinExistence type="predicted"/>
<name>A0A9P4U9X2_9PLEO</name>
<accession>A0A9P4U9X2</accession>
<sequence length="83" mass="9165">MTLSPALPSNTNLNPDSQSPHNHNTSSERSTLSTKHELHSVTPTCAFNPTYPKRQRPNTILLQPHIQPQNNQTAPTLGLCPPF</sequence>
<gene>
    <name evidence="2" type="ORF">P171DRAFT_73338</name>
</gene>
<dbReference type="Proteomes" id="UP000799764">
    <property type="component" value="Unassembled WGS sequence"/>
</dbReference>
<dbReference type="AlphaFoldDB" id="A0A9P4U9X2"/>
<keyword evidence="3" id="KW-1185">Reference proteome</keyword>
<feature type="compositionally biased region" description="Polar residues" evidence="1">
    <location>
        <begin position="64"/>
        <end position="75"/>
    </location>
</feature>
<organism evidence="2 3">
    <name type="scientific">Karstenula rhodostoma CBS 690.94</name>
    <dbReference type="NCBI Taxonomy" id="1392251"/>
    <lineage>
        <taxon>Eukaryota</taxon>
        <taxon>Fungi</taxon>
        <taxon>Dikarya</taxon>
        <taxon>Ascomycota</taxon>
        <taxon>Pezizomycotina</taxon>
        <taxon>Dothideomycetes</taxon>
        <taxon>Pleosporomycetidae</taxon>
        <taxon>Pleosporales</taxon>
        <taxon>Massarineae</taxon>
        <taxon>Didymosphaeriaceae</taxon>
        <taxon>Karstenula</taxon>
    </lineage>
</organism>
<feature type="compositionally biased region" description="Polar residues" evidence="1">
    <location>
        <begin position="1"/>
        <end position="33"/>
    </location>
</feature>
<evidence type="ECO:0000256" key="1">
    <source>
        <dbReference type="SAM" id="MobiDB-lite"/>
    </source>
</evidence>
<feature type="region of interest" description="Disordered" evidence="1">
    <location>
        <begin position="1"/>
        <end position="55"/>
    </location>
</feature>
<evidence type="ECO:0000313" key="2">
    <source>
        <dbReference type="EMBL" id="KAF2441517.1"/>
    </source>
</evidence>
<dbReference type="EMBL" id="MU001505">
    <property type="protein sequence ID" value="KAF2441517.1"/>
    <property type="molecule type" value="Genomic_DNA"/>
</dbReference>
<feature type="region of interest" description="Disordered" evidence="1">
    <location>
        <begin position="64"/>
        <end position="83"/>
    </location>
</feature>
<comment type="caution">
    <text evidence="2">The sequence shown here is derived from an EMBL/GenBank/DDBJ whole genome shotgun (WGS) entry which is preliminary data.</text>
</comment>